<feature type="transmembrane region" description="Helical" evidence="1">
    <location>
        <begin position="221"/>
        <end position="240"/>
    </location>
</feature>
<sequence length="604" mass="69067">MKFPSLNQLWLSFTQVYKRFFFPICYALIGTLAAFALTYAWRDDETAQQLIKFIYLGNFGMAMSLALALYAETHPLPKAKFYLSHVIILVLLALIYLLLAPNQKQADVFVLLIIGFAVHLLVALAAFNRSNTEVGFWQLNKTFFLRFATSALYSAVLFAGLSIALLSIHTLFNIKWDSEIYLRLWIIIVGLFNTIFFLAGIPQPLAPLNQDPSYPKALKIFTQYVLIPLASIYLLILLAYEVKILLQWSLPNSSVAILVLGYAVFGMLSILLVHPIRKQEENKWIQFYSKSFYVLMLPLLLLLSVAIWKRVADYGITESRYILIVLALWLAFVTLYFLIKGRDHIRIIPISLLIVSVCAMLGPWGIKSVSKASQTARLAKQLSLPVTKERDVEIRNLVRYLNENYGAKTLQPFVKMDLNRLEQQQQEKLKNKKLAHWDAQQKLEDTVLTELKISKTAETDLWMQYQRNYSNAQAGEVDLQGAIKLVEVNSSSLNTTERKTFDLQKQKFQLALNKRNQLVLSENGKAIVSFPVAQLLQKLHQNQALNASTEGFIKVPNAQMQLEKVSGNYLFKLRFEQLSGYFRTANKQPENVQFSAYLLVHPKM</sequence>
<feature type="transmembrane region" description="Helical" evidence="1">
    <location>
        <begin position="292"/>
        <end position="309"/>
    </location>
</feature>
<feature type="transmembrane region" description="Helical" evidence="1">
    <location>
        <begin position="180"/>
        <end position="201"/>
    </location>
</feature>
<accession>A0A419S714</accession>
<dbReference type="OrthoDB" id="9809196at2"/>
<evidence type="ECO:0008006" key="4">
    <source>
        <dbReference type="Google" id="ProtNLM"/>
    </source>
</evidence>
<comment type="caution">
    <text evidence="2">The sequence shown here is derived from an EMBL/GenBank/DDBJ whole genome shotgun (WGS) entry which is preliminary data.</text>
</comment>
<evidence type="ECO:0000256" key="1">
    <source>
        <dbReference type="SAM" id="Phobius"/>
    </source>
</evidence>
<feature type="transmembrane region" description="Helical" evidence="1">
    <location>
        <begin position="20"/>
        <end position="41"/>
    </location>
</feature>
<dbReference type="Pfam" id="PF13687">
    <property type="entry name" value="DUF4153"/>
    <property type="match status" value="1"/>
</dbReference>
<feature type="transmembrane region" description="Helical" evidence="1">
    <location>
        <begin position="147"/>
        <end position="168"/>
    </location>
</feature>
<proteinExistence type="predicted"/>
<dbReference type="EMBL" id="MBTA01000012">
    <property type="protein sequence ID" value="RKD17114.1"/>
    <property type="molecule type" value="Genomic_DNA"/>
</dbReference>
<name>A0A419S714_9SPHI</name>
<dbReference type="Proteomes" id="UP000283433">
    <property type="component" value="Unassembled WGS sequence"/>
</dbReference>
<dbReference type="InterPro" id="IPR025291">
    <property type="entry name" value="DUF4153"/>
</dbReference>
<evidence type="ECO:0000313" key="3">
    <source>
        <dbReference type="Proteomes" id="UP000283433"/>
    </source>
</evidence>
<keyword evidence="3" id="KW-1185">Reference proteome</keyword>
<feature type="transmembrane region" description="Helical" evidence="1">
    <location>
        <begin position="108"/>
        <end position="127"/>
    </location>
</feature>
<keyword evidence="1" id="KW-0812">Transmembrane</keyword>
<protein>
    <recommendedName>
        <fullName evidence="4">DUF4153 domain-containing protein</fullName>
    </recommendedName>
</protein>
<feature type="transmembrane region" description="Helical" evidence="1">
    <location>
        <begin position="345"/>
        <end position="366"/>
    </location>
</feature>
<evidence type="ECO:0000313" key="2">
    <source>
        <dbReference type="EMBL" id="RKD17114.1"/>
    </source>
</evidence>
<dbReference type="RefSeq" id="WP_120181309.1">
    <property type="nucleotide sequence ID" value="NZ_MBTA01000012.1"/>
</dbReference>
<feature type="transmembrane region" description="Helical" evidence="1">
    <location>
        <begin position="252"/>
        <end position="272"/>
    </location>
</feature>
<organism evidence="2 3">
    <name type="scientific">Pelobium manganitolerans</name>
    <dbReference type="NCBI Taxonomy" id="1842495"/>
    <lineage>
        <taxon>Bacteria</taxon>
        <taxon>Pseudomonadati</taxon>
        <taxon>Bacteroidota</taxon>
        <taxon>Sphingobacteriia</taxon>
        <taxon>Sphingobacteriales</taxon>
        <taxon>Sphingobacteriaceae</taxon>
        <taxon>Pelobium</taxon>
    </lineage>
</organism>
<keyword evidence="1" id="KW-0472">Membrane</keyword>
<reference evidence="2 3" key="1">
    <citation type="submission" date="2016-07" db="EMBL/GenBank/DDBJ databases">
        <title>Genome of Pelobium manganitolerans.</title>
        <authorList>
            <person name="Wu S."/>
            <person name="Wang G."/>
        </authorList>
    </citation>
    <scope>NUCLEOTIDE SEQUENCE [LARGE SCALE GENOMIC DNA]</scope>
    <source>
        <strain evidence="2 3">YS-25</strain>
    </source>
</reference>
<dbReference type="AlphaFoldDB" id="A0A419S714"/>
<feature type="transmembrane region" description="Helical" evidence="1">
    <location>
        <begin position="53"/>
        <end position="70"/>
    </location>
</feature>
<feature type="transmembrane region" description="Helical" evidence="1">
    <location>
        <begin position="321"/>
        <end position="339"/>
    </location>
</feature>
<feature type="transmembrane region" description="Helical" evidence="1">
    <location>
        <begin position="82"/>
        <end position="101"/>
    </location>
</feature>
<keyword evidence="1" id="KW-1133">Transmembrane helix</keyword>
<gene>
    <name evidence="2" type="ORF">BCY91_02915</name>
</gene>